<proteinExistence type="predicted"/>
<keyword evidence="1" id="KW-0479">Metal-binding</keyword>
<evidence type="ECO:0000259" key="3">
    <source>
        <dbReference type="PROSITE" id="PS50089"/>
    </source>
</evidence>
<dbReference type="GO" id="GO:0008270">
    <property type="term" value="F:zinc ion binding"/>
    <property type="evidence" value="ECO:0007669"/>
    <property type="project" value="UniProtKB-KW"/>
</dbReference>
<feature type="compositionally biased region" description="Basic and acidic residues" evidence="2">
    <location>
        <begin position="132"/>
        <end position="144"/>
    </location>
</feature>
<feature type="compositionally biased region" description="Basic and acidic residues" evidence="2">
    <location>
        <begin position="76"/>
        <end position="86"/>
    </location>
</feature>
<evidence type="ECO:0000313" key="4">
    <source>
        <dbReference type="EMBL" id="OCK76501.1"/>
    </source>
</evidence>
<gene>
    <name evidence="4" type="ORF">K432DRAFT_306203</name>
</gene>
<dbReference type="InterPro" id="IPR013083">
    <property type="entry name" value="Znf_RING/FYVE/PHD"/>
</dbReference>
<sequence length="162" mass="17275">SSFAQEDIPVKLRCAICSKLVVNAFRLPCCDQSICEACQSALPESCPVCAHSPLSADDCKPNKALRLTVKAFLKSEEKKRDKERAGTKPITPVTPAPSATPIGPNIEQLVDPSDQPVQSVEMAAGQLDASNEVDKLITEGKAGESEAPMRGSQAPEQQTNEV</sequence>
<dbReference type="EMBL" id="KV745205">
    <property type="protein sequence ID" value="OCK76501.1"/>
    <property type="molecule type" value="Genomic_DNA"/>
</dbReference>
<dbReference type="Gene3D" id="3.30.40.10">
    <property type="entry name" value="Zinc/RING finger domain, C3HC4 (zinc finger)"/>
    <property type="match status" value="1"/>
</dbReference>
<feature type="non-terminal residue" evidence="4">
    <location>
        <position position="1"/>
    </location>
</feature>
<dbReference type="AlphaFoldDB" id="A0A8E2E342"/>
<feature type="domain" description="RING-type" evidence="3">
    <location>
        <begin position="14"/>
        <end position="49"/>
    </location>
</feature>
<keyword evidence="1" id="KW-0862">Zinc</keyword>
<evidence type="ECO:0000313" key="5">
    <source>
        <dbReference type="Proteomes" id="UP000250266"/>
    </source>
</evidence>
<dbReference type="InterPro" id="IPR001841">
    <property type="entry name" value="Znf_RING"/>
</dbReference>
<evidence type="ECO:0000256" key="1">
    <source>
        <dbReference type="PROSITE-ProRule" id="PRU00175"/>
    </source>
</evidence>
<feature type="region of interest" description="Disordered" evidence="2">
    <location>
        <begin position="124"/>
        <end position="162"/>
    </location>
</feature>
<feature type="region of interest" description="Disordered" evidence="2">
    <location>
        <begin position="76"/>
        <end position="106"/>
    </location>
</feature>
<reference evidence="4 5" key="1">
    <citation type="journal article" date="2016" name="Nat. Commun.">
        <title>Ectomycorrhizal ecology is imprinted in the genome of the dominant symbiotic fungus Cenococcum geophilum.</title>
        <authorList>
            <consortium name="DOE Joint Genome Institute"/>
            <person name="Peter M."/>
            <person name="Kohler A."/>
            <person name="Ohm R.A."/>
            <person name="Kuo A."/>
            <person name="Krutzmann J."/>
            <person name="Morin E."/>
            <person name="Arend M."/>
            <person name="Barry K.W."/>
            <person name="Binder M."/>
            <person name="Choi C."/>
            <person name="Clum A."/>
            <person name="Copeland A."/>
            <person name="Grisel N."/>
            <person name="Haridas S."/>
            <person name="Kipfer T."/>
            <person name="LaButti K."/>
            <person name="Lindquist E."/>
            <person name="Lipzen A."/>
            <person name="Maire R."/>
            <person name="Meier B."/>
            <person name="Mihaltcheva S."/>
            <person name="Molinier V."/>
            <person name="Murat C."/>
            <person name="Poggeler S."/>
            <person name="Quandt C.A."/>
            <person name="Sperisen C."/>
            <person name="Tritt A."/>
            <person name="Tisserant E."/>
            <person name="Crous P.W."/>
            <person name="Henrissat B."/>
            <person name="Nehls U."/>
            <person name="Egli S."/>
            <person name="Spatafora J.W."/>
            <person name="Grigoriev I.V."/>
            <person name="Martin F.M."/>
        </authorList>
    </citation>
    <scope>NUCLEOTIDE SEQUENCE [LARGE SCALE GENOMIC DNA]</scope>
    <source>
        <strain evidence="4 5">CBS 459.81</strain>
    </source>
</reference>
<keyword evidence="5" id="KW-1185">Reference proteome</keyword>
<accession>A0A8E2E342</accession>
<dbReference type="SUPFAM" id="SSF57850">
    <property type="entry name" value="RING/U-box"/>
    <property type="match status" value="1"/>
</dbReference>
<keyword evidence="1" id="KW-0863">Zinc-finger</keyword>
<dbReference type="Proteomes" id="UP000250266">
    <property type="component" value="Unassembled WGS sequence"/>
</dbReference>
<protein>
    <recommendedName>
        <fullName evidence="3">RING-type domain-containing protein</fullName>
    </recommendedName>
</protein>
<evidence type="ECO:0000256" key="2">
    <source>
        <dbReference type="SAM" id="MobiDB-lite"/>
    </source>
</evidence>
<name>A0A8E2E342_9PEZI</name>
<dbReference type="OrthoDB" id="106784at2759"/>
<dbReference type="PROSITE" id="PS50089">
    <property type="entry name" value="ZF_RING_2"/>
    <property type="match status" value="1"/>
</dbReference>
<organism evidence="4 5">
    <name type="scientific">Lepidopterella palustris CBS 459.81</name>
    <dbReference type="NCBI Taxonomy" id="1314670"/>
    <lineage>
        <taxon>Eukaryota</taxon>
        <taxon>Fungi</taxon>
        <taxon>Dikarya</taxon>
        <taxon>Ascomycota</taxon>
        <taxon>Pezizomycotina</taxon>
        <taxon>Dothideomycetes</taxon>
        <taxon>Pleosporomycetidae</taxon>
        <taxon>Mytilinidiales</taxon>
        <taxon>Argynnaceae</taxon>
        <taxon>Lepidopterella</taxon>
    </lineage>
</organism>